<dbReference type="EMBL" id="VHQI01000008">
    <property type="protein sequence ID" value="TPW41378.1"/>
    <property type="molecule type" value="Genomic_DNA"/>
</dbReference>
<dbReference type="PANTHER" id="PTHR43617">
    <property type="entry name" value="L-AMINO ACID N-ACETYLTRANSFERASE"/>
    <property type="match status" value="1"/>
</dbReference>
<reference evidence="2 3" key="1">
    <citation type="submission" date="2019-06" db="EMBL/GenBank/DDBJ databases">
        <authorList>
            <person name="Yang Y."/>
        </authorList>
    </citation>
    <scope>NUCLEOTIDE SEQUENCE [LARGE SCALE GENOMIC DNA]</scope>
    <source>
        <strain evidence="2 3">BIT-26</strain>
    </source>
</reference>
<name>A0A506V6T3_9GAMM</name>
<dbReference type="InterPro" id="IPR000182">
    <property type="entry name" value="GNAT_dom"/>
</dbReference>
<comment type="caution">
    <text evidence="2">The sequence shown here is derived from an EMBL/GenBank/DDBJ whole genome shotgun (WGS) entry which is preliminary data.</text>
</comment>
<dbReference type="OrthoDB" id="9800193at2"/>
<dbReference type="PROSITE" id="PS51186">
    <property type="entry name" value="GNAT"/>
    <property type="match status" value="1"/>
</dbReference>
<feature type="domain" description="N-acetyltransferase" evidence="1">
    <location>
        <begin position="23"/>
        <end position="171"/>
    </location>
</feature>
<proteinExistence type="predicted"/>
<dbReference type="CDD" id="cd04301">
    <property type="entry name" value="NAT_SF"/>
    <property type="match status" value="1"/>
</dbReference>
<dbReference type="GO" id="GO:0016747">
    <property type="term" value="F:acyltransferase activity, transferring groups other than amino-acyl groups"/>
    <property type="evidence" value="ECO:0007669"/>
    <property type="project" value="InterPro"/>
</dbReference>
<dbReference type="InterPro" id="IPR008125">
    <property type="entry name" value="Streptothricin_AcTrfase"/>
</dbReference>
<evidence type="ECO:0000259" key="1">
    <source>
        <dbReference type="PROSITE" id="PS51186"/>
    </source>
</evidence>
<dbReference type="InterPro" id="IPR016181">
    <property type="entry name" value="Acyl_CoA_acyltransferase"/>
</dbReference>
<accession>A0A506V6T3</accession>
<dbReference type="PANTHER" id="PTHR43617:SF38">
    <property type="entry name" value="N-ACETYLTRANSFERASE DOMAIN-CONTAINING PROTEIN"/>
    <property type="match status" value="1"/>
</dbReference>
<dbReference type="SUPFAM" id="SSF55729">
    <property type="entry name" value="Acyl-CoA N-acyltransferases (Nat)"/>
    <property type="match status" value="1"/>
</dbReference>
<evidence type="ECO:0000313" key="3">
    <source>
        <dbReference type="Proteomes" id="UP000319523"/>
    </source>
</evidence>
<dbReference type="PRINTS" id="PR01754">
    <property type="entry name" value="SACTRNSFRASE"/>
</dbReference>
<dbReference type="Gene3D" id="3.40.630.30">
    <property type="match status" value="1"/>
</dbReference>
<dbReference type="Pfam" id="PF00583">
    <property type="entry name" value="Acetyltransf_1"/>
    <property type="match status" value="1"/>
</dbReference>
<dbReference type="RefSeq" id="WP_141176810.1">
    <property type="nucleotide sequence ID" value="NZ_JBHUFX010000005.1"/>
</dbReference>
<keyword evidence="2" id="KW-0808">Transferase</keyword>
<evidence type="ECO:0000313" key="2">
    <source>
        <dbReference type="EMBL" id="TPW41378.1"/>
    </source>
</evidence>
<gene>
    <name evidence="2" type="ORF">FKM52_14095</name>
</gene>
<dbReference type="AlphaFoldDB" id="A0A506V6T3"/>
<sequence>MQEKKTLAVEEATPTLLQALQALDYRFIVTQELDAAFDRPVGAGLRAVAPREKNYFNDPQQFADYLNSRDGAFFVALVDRQPAGYLAISRRWNGLALVEDIAVDVAFRRSGCASALLAQGAIWAQQQQLAGVTLETQNTNVAACLLYEKLGFELGGIDRHLYRALHAHPAEVALFWYLWFKPGG</sequence>
<organism evidence="2 3">
    <name type="scientific">Mixta tenebrionis</name>
    <dbReference type="NCBI Taxonomy" id="2562439"/>
    <lineage>
        <taxon>Bacteria</taxon>
        <taxon>Pseudomonadati</taxon>
        <taxon>Pseudomonadota</taxon>
        <taxon>Gammaproteobacteria</taxon>
        <taxon>Enterobacterales</taxon>
        <taxon>Erwiniaceae</taxon>
        <taxon>Mixta</taxon>
    </lineage>
</organism>
<dbReference type="Proteomes" id="UP000319523">
    <property type="component" value="Unassembled WGS sequence"/>
</dbReference>
<dbReference type="InterPro" id="IPR050276">
    <property type="entry name" value="MshD_Acetyltransferase"/>
</dbReference>
<protein>
    <submittedName>
        <fullName evidence="2">GNAT family N-acetyltransferase</fullName>
    </submittedName>
</protein>
<keyword evidence="3" id="KW-1185">Reference proteome</keyword>